<keyword evidence="1" id="KW-0805">Transcription regulation</keyword>
<evidence type="ECO:0000259" key="4">
    <source>
        <dbReference type="PROSITE" id="PS01124"/>
    </source>
</evidence>
<evidence type="ECO:0000256" key="1">
    <source>
        <dbReference type="ARBA" id="ARBA00023015"/>
    </source>
</evidence>
<dbReference type="Pfam" id="PF12833">
    <property type="entry name" value="HTH_18"/>
    <property type="match status" value="1"/>
</dbReference>
<dbReference type="PANTHER" id="PTHR46796">
    <property type="entry name" value="HTH-TYPE TRANSCRIPTIONAL ACTIVATOR RHAS-RELATED"/>
    <property type="match status" value="1"/>
</dbReference>
<evidence type="ECO:0000256" key="2">
    <source>
        <dbReference type="ARBA" id="ARBA00023125"/>
    </source>
</evidence>
<feature type="domain" description="HTH araC/xylS-type" evidence="4">
    <location>
        <begin position="142"/>
        <end position="240"/>
    </location>
</feature>
<dbReference type="PROSITE" id="PS01124">
    <property type="entry name" value="HTH_ARAC_FAMILY_2"/>
    <property type="match status" value="1"/>
</dbReference>
<name>A0A0D0JU51_AGRTU</name>
<dbReference type="PANTHER" id="PTHR46796:SF2">
    <property type="entry name" value="TRANSCRIPTIONAL REGULATORY PROTEIN"/>
    <property type="match status" value="1"/>
</dbReference>
<dbReference type="Gene3D" id="2.60.120.10">
    <property type="entry name" value="Jelly Rolls"/>
    <property type="match status" value="1"/>
</dbReference>
<dbReference type="GO" id="GO:0043565">
    <property type="term" value="F:sequence-specific DNA binding"/>
    <property type="evidence" value="ECO:0007669"/>
    <property type="project" value="InterPro"/>
</dbReference>
<protein>
    <recommendedName>
        <fullName evidence="4">HTH araC/xylS-type domain-containing protein</fullName>
    </recommendedName>
</protein>
<dbReference type="InterPro" id="IPR050204">
    <property type="entry name" value="AraC_XylS_family_regulators"/>
</dbReference>
<dbReference type="EMBL" id="JXQV01000030">
    <property type="protein sequence ID" value="KIP99030.1"/>
    <property type="molecule type" value="Genomic_DNA"/>
</dbReference>
<dbReference type="InterPro" id="IPR003313">
    <property type="entry name" value="AraC-bd"/>
</dbReference>
<dbReference type="OrthoDB" id="8442171at2"/>
<evidence type="ECO:0000313" key="5">
    <source>
        <dbReference type="EMBL" id="KIP99030.1"/>
    </source>
</evidence>
<reference evidence="5 6" key="1">
    <citation type="submission" date="2014-12" db="EMBL/GenBank/DDBJ databases">
        <title>16Stimator: statistical estimation of ribosomal gene copy numbers from draft genome assemblies.</title>
        <authorList>
            <person name="Perisin M.A."/>
            <person name="Vetter M."/>
            <person name="Gilbert J.A."/>
            <person name="Bergelson J."/>
        </authorList>
    </citation>
    <scope>NUCLEOTIDE SEQUENCE [LARGE SCALE GENOMIC DNA]</scope>
    <source>
        <strain evidence="5 6">MEJ076</strain>
    </source>
</reference>
<comment type="caution">
    <text evidence="5">The sequence shown here is derived from an EMBL/GenBank/DDBJ whole genome shotgun (WGS) entry which is preliminary data.</text>
</comment>
<organism evidence="5 6">
    <name type="scientific">Agrobacterium tumefaciens</name>
    <dbReference type="NCBI Taxonomy" id="358"/>
    <lineage>
        <taxon>Bacteria</taxon>
        <taxon>Pseudomonadati</taxon>
        <taxon>Pseudomonadota</taxon>
        <taxon>Alphaproteobacteria</taxon>
        <taxon>Hyphomicrobiales</taxon>
        <taxon>Rhizobiaceae</taxon>
        <taxon>Rhizobium/Agrobacterium group</taxon>
        <taxon>Agrobacterium</taxon>
        <taxon>Agrobacterium tumefaciens complex</taxon>
    </lineage>
</organism>
<dbReference type="Pfam" id="PF02311">
    <property type="entry name" value="AraC_binding"/>
    <property type="match status" value="1"/>
</dbReference>
<keyword evidence="3" id="KW-0804">Transcription</keyword>
<keyword evidence="2" id="KW-0238">DNA-binding</keyword>
<accession>A0A0D0JU51</accession>
<dbReference type="Proteomes" id="UP000035017">
    <property type="component" value="Unassembled WGS sequence"/>
</dbReference>
<dbReference type="AlphaFoldDB" id="A0A0D0JU51"/>
<dbReference type="InterPro" id="IPR018060">
    <property type="entry name" value="HTH_AraC"/>
</dbReference>
<proteinExistence type="predicted"/>
<dbReference type="Gene3D" id="1.10.10.60">
    <property type="entry name" value="Homeodomain-like"/>
    <property type="match status" value="1"/>
</dbReference>
<gene>
    <name evidence="5" type="ORF">RU07_20275</name>
</gene>
<sequence>MPTVSVDLRSYRGETPDERHPFVQIVLPLSGQLDIDVCGRQQRLSPLKGALVHKGTSHTQVATGLNRSLIVDVHEQAVSAKMLDTFSSNSFFDIQPRTSRLTHYMHGMLQRSEQNAKASIAWAPILIASLTDESPDILSRVSLLRTLVEIDPFMPWSLERMAEQAEISVSRLHAIFRETFDETPHLWLADMRMRKICDYLTNTRLPVAEIADKAGFSDQTALTRAMKKAMGTTPAAYRREFSAPSQ</sequence>
<dbReference type="SMART" id="SM00342">
    <property type="entry name" value="HTH_ARAC"/>
    <property type="match status" value="1"/>
</dbReference>
<evidence type="ECO:0000313" key="6">
    <source>
        <dbReference type="Proteomes" id="UP000035017"/>
    </source>
</evidence>
<dbReference type="InterPro" id="IPR009057">
    <property type="entry name" value="Homeodomain-like_sf"/>
</dbReference>
<dbReference type="GO" id="GO:0003700">
    <property type="term" value="F:DNA-binding transcription factor activity"/>
    <property type="evidence" value="ECO:0007669"/>
    <property type="project" value="InterPro"/>
</dbReference>
<evidence type="ECO:0000256" key="3">
    <source>
        <dbReference type="ARBA" id="ARBA00023163"/>
    </source>
</evidence>
<dbReference type="SUPFAM" id="SSF46689">
    <property type="entry name" value="Homeodomain-like"/>
    <property type="match status" value="1"/>
</dbReference>
<dbReference type="InterPro" id="IPR014710">
    <property type="entry name" value="RmlC-like_jellyroll"/>
</dbReference>